<evidence type="ECO:0000313" key="4">
    <source>
        <dbReference type="Proteomes" id="UP000600026"/>
    </source>
</evidence>
<proteinExistence type="predicted"/>
<sequence length="122" mass="12890">MGGQQMKVRPARRRVAAAPAGRKIVIAPGGCTGWHYHHVPLYAVVLAGTLTRVLHDRTIEVHPAGTTFVEPAGIGHVHLGHNLGTDPVVLQVTPARPEVTPFSIPSPAPRGATPAVCREHTA</sequence>
<feature type="domain" description="Cupin type-2" evidence="2">
    <location>
        <begin position="24"/>
        <end position="90"/>
    </location>
</feature>
<evidence type="ECO:0000259" key="2">
    <source>
        <dbReference type="Pfam" id="PF07883"/>
    </source>
</evidence>
<organism evidence="3 4">
    <name type="scientific">Streptomyces xanthophaeus</name>
    <dbReference type="NCBI Taxonomy" id="67385"/>
    <lineage>
        <taxon>Bacteria</taxon>
        <taxon>Bacillati</taxon>
        <taxon>Actinomycetota</taxon>
        <taxon>Actinomycetes</taxon>
        <taxon>Kitasatosporales</taxon>
        <taxon>Streptomycetaceae</taxon>
        <taxon>Streptomyces</taxon>
    </lineage>
</organism>
<feature type="region of interest" description="Disordered" evidence="1">
    <location>
        <begin position="100"/>
        <end position="122"/>
    </location>
</feature>
<dbReference type="InterPro" id="IPR014710">
    <property type="entry name" value="RmlC-like_jellyroll"/>
</dbReference>
<comment type="caution">
    <text evidence="3">The sequence shown here is derived from an EMBL/GenBank/DDBJ whole genome shotgun (WGS) entry which is preliminary data.</text>
</comment>
<dbReference type="Proteomes" id="UP000600026">
    <property type="component" value="Unassembled WGS sequence"/>
</dbReference>
<dbReference type="InterPro" id="IPR011051">
    <property type="entry name" value="RmlC_Cupin_sf"/>
</dbReference>
<evidence type="ECO:0000313" key="3">
    <source>
        <dbReference type="EMBL" id="GHI84831.1"/>
    </source>
</evidence>
<protein>
    <recommendedName>
        <fullName evidence="2">Cupin type-2 domain-containing protein</fullName>
    </recommendedName>
</protein>
<dbReference type="InterPro" id="IPR013096">
    <property type="entry name" value="Cupin_2"/>
</dbReference>
<keyword evidence="4" id="KW-1185">Reference proteome</keyword>
<evidence type="ECO:0000256" key="1">
    <source>
        <dbReference type="SAM" id="MobiDB-lite"/>
    </source>
</evidence>
<gene>
    <name evidence="3" type="ORF">Sxan_21950</name>
</gene>
<dbReference type="EMBL" id="BNEE01000004">
    <property type="protein sequence ID" value="GHI84831.1"/>
    <property type="molecule type" value="Genomic_DNA"/>
</dbReference>
<dbReference type="RefSeq" id="WP_051859718.1">
    <property type="nucleotide sequence ID" value="NZ_BNEE01000004.1"/>
</dbReference>
<name>A0A919LC88_9ACTN</name>
<reference evidence="3" key="1">
    <citation type="submission" date="2020-09" db="EMBL/GenBank/DDBJ databases">
        <title>Whole genome shotgun sequence of Streptomyces xanthophaeus NBRC 12829.</title>
        <authorList>
            <person name="Komaki H."/>
            <person name="Tamura T."/>
        </authorList>
    </citation>
    <scope>NUCLEOTIDE SEQUENCE</scope>
    <source>
        <strain evidence="3">NBRC 12829</strain>
    </source>
</reference>
<dbReference type="SUPFAM" id="SSF51182">
    <property type="entry name" value="RmlC-like cupins"/>
    <property type="match status" value="1"/>
</dbReference>
<dbReference type="Pfam" id="PF07883">
    <property type="entry name" value="Cupin_2"/>
    <property type="match status" value="1"/>
</dbReference>
<accession>A0A919LC88</accession>
<dbReference type="AlphaFoldDB" id="A0A919LC88"/>
<dbReference type="OrthoDB" id="129561at2"/>
<dbReference type="Gene3D" id="2.60.120.10">
    <property type="entry name" value="Jelly Rolls"/>
    <property type="match status" value="1"/>
</dbReference>